<dbReference type="RefSeq" id="WP_215917069.1">
    <property type="nucleotide sequence ID" value="NZ_JAHKNI010000003.1"/>
</dbReference>
<proteinExistence type="predicted"/>
<keyword evidence="1" id="KW-0223">Dioxygenase</keyword>
<comment type="caution">
    <text evidence="1">The sequence shown here is derived from an EMBL/GenBank/DDBJ whole genome shotgun (WGS) entry which is preliminary data.</text>
</comment>
<organism evidence="1 2">
    <name type="scientific">Nocardia albiluteola</name>
    <dbReference type="NCBI Taxonomy" id="2842303"/>
    <lineage>
        <taxon>Bacteria</taxon>
        <taxon>Bacillati</taxon>
        <taxon>Actinomycetota</taxon>
        <taxon>Actinomycetes</taxon>
        <taxon>Mycobacteriales</taxon>
        <taxon>Nocardiaceae</taxon>
        <taxon>Nocardia</taxon>
    </lineage>
</organism>
<accession>A0ABS6AVY5</accession>
<name>A0ABS6AVY5_9NOCA</name>
<keyword evidence="1" id="KW-0560">Oxidoreductase</keyword>
<dbReference type="InterPro" id="IPR008775">
    <property type="entry name" value="Phytyl_CoA_dOase-like"/>
</dbReference>
<evidence type="ECO:0000313" key="2">
    <source>
        <dbReference type="Proteomes" id="UP000733379"/>
    </source>
</evidence>
<sequence length="289" mass="31750">MNYRFSYPVDDAGVDDIASALKMHGLAIVANVLDSDTVSKLMNTIEPEFSADDSGPSDGGEKYTVQAVPGLLGIDPIYAETLLLNSMFLGVADRILAPRCHNYRVQVSTGMRIPAGGVNQFLHREMDIYRPFLPYDTVQAEYVLFAMWAGTDFTLENGATRMVPGSHLWDEQRSAQEHEIVRAEMPSGSVAMWLGTTLHAGAANKTRSPRTGFICALGVDWLVQQENQLITIPPEAARKLPEKAQRLLGYQASPMYGWARGMRSDNLLEVDRSASRYVNAGLHEAAGEA</sequence>
<dbReference type="Pfam" id="PF05721">
    <property type="entry name" value="PhyH"/>
    <property type="match status" value="1"/>
</dbReference>
<gene>
    <name evidence="1" type="ORF">KO481_11740</name>
</gene>
<keyword evidence="2" id="KW-1185">Reference proteome</keyword>
<dbReference type="Gene3D" id="2.60.120.620">
    <property type="entry name" value="q2cbj1_9rhob like domain"/>
    <property type="match status" value="1"/>
</dbReference>
<dbReference type="EMBL" id="JAHKNI010000003">
    <property type="protein sequence ID" value="MBU3062195.1"/>
    <property type="molecule type" value="Genomic_DNA"/>
</dbReference>
<reference evidence="1 2" key="1">
    <citation type="submission" date="2021-06" db="EMBL/GenBank/DDBJ databases">
        <title>Actinomycetes sequencing.</title>
        <authorList>
            <person name="Shan Q."/>
        </authorList>
    </citation>
    <scope>NUCLEOTIDE SEQUENCE [LARGE SCALE GENOMIC DNA]</scope>
    <source>
        <strain evidence="1 2">NEAU-G5</strain>
    </source>
</reference>
<dbReference type="SUPFAM" id="SSF51197">
    <property type="entry name" value="Clavaminate synthase-like"/>
    <property type="match status" value="1"/>
</dbReference>
<protein>
    <submittedName>
        <fullName evidence="1">Phytanoyl-CoA dioxygenase family protein</fullName>
    </submittedName>
</protein>
<dbReference type="Proteomes" id="UP000733379">
    <property type="component" value="Unassembled WGS sequence"/>
</dbReference>
<dbReference type="GO" id="GO:0051213">
    <property type="term" value="F:dioxygenase activity"/>
    <property type="evidence" value="ECO:0007669"/>
    <property type="project" value="UniProtKB-KW"/>
</dbReference>
<evidence type="ECO:0000313" key="1">
    <source>
        <dbReference type="EMBL" id="MBU3062195.1"/>
    </source>
</evidence>